<protein>
    <recommendedName>
        <fullName evidence="3">Transposase</fullName>
    </recommendedName>
</protein>
<gene>
    <name evidence="1" type="ORF">C4B68_32270</name>
</gene>
<dbReference type="EMBL" id="CP026652">
    <property type="protein sequence ID" value="AVH59650.1"/>
    <property type="molecule type" value="Genomic_DNA"/>
</dbReference>
<name>A0ABM6SXQ2_9ACTN</name>
<evidence type="ECO:0000313" key="1">
    <source>
        <dbReference type="EMBL" id="AVH59650.1"/>
    </source>
</evidence>
<dbReference type="Proteomes" id="UP000238413">
    <property type="component" value="Chromosome"/>
</dbReference>
<keyword evidence="2" id="KW-1185">Reference proteome</keyword>
<evidence type="ECO:0000313" key="2">
    <source>
        <dbReference type="Proteomes" id="UP000238413"/>
    </source>
</evidence>
<sequence>MIADCDTKLTTHRAALEAGAGPALVTRWIAETQARKARAVAELRTTTQGPGSQMPRDEIDRLVRSISELAAVVRQTEAADKAVIYRQLGLGLTYDSGKQKVLAEMDLNQHSATTRGLPVSVRGGT</sequence>
<evidence type="ECO:0008006" key="3">
    <source>
        <dbReference type="Google" id="ProtNLM"/>
    </source>
</evidence>
<proteinExistence type="predicted"/>
<reference evidence="1 2" key="1">
    <citation type="submission" date="2018-02" db="EMBL/GenBank/DDBJ databases">
        <title>Complete genome sequence of Streptomyces dengpaensis, the producer of angucyclines.</title>
        <authorList>
            <person name="Yumei L."/>
        </authorList>
    </citation>
    <scope>NUCLEOTIDE SEQUENCE [LARGE SCALE GENOMIC DNA]</scope>
    <source>
        <strain evidence="1 2">XZHG99</strain>
    </source>
</reference>
<accession>A0ABM6SXQ2</accession>
<organism evidence="1 2">
    <name type="scientific">Streptomyces dengpaensis</name>
    <dbReference type="NCBI Taxonomy" id="2049881"/>
    <lineage>
        <taxon>Bacteria</taxon>
        <taxon>Bacillati</taxon>
        <taxon>Actinomycetota</taxon>
        <taxon>Actinomycetes</taxon>
        <taxon>Kitasatosporales</taxon>
        <taxon>Streptomycetaceae</taxon>
        <taxon>Streptomyces</taxon>
    </lineage>
</organism>